<evidence type="ECO:0000313" key="2">
    <source>
        <dbReference type="EMBL" id="KAK2141330.1"/>
    </source>
</evidence>
<dbReference type="InterPro" id="IPR011333">
    <property type="entry name" value="SKP1/BTB/POZ_sf"/>
</dbReference>
<keyword evidence="3" id="KW-1185">Reference proteome</keyword>
<reference evidence="2" key="1">
    <citation type="journal article" date="2023" name="Mol. Biol. Evol.">
        <title>Third-Generation Sequencing Reveals the Adaptive Role of the Epigenome in Three Deep-Sea Polychaetes.</title>
        <authorList>
            <person name="Perez M."/>
            <person name="Aroh O."/>
            <person name="Sun Y."/>
            <person name="Lan Y."/>
            <person name="Juniper S.K."/>
            <person name="Young C.R."/>
            <person name="Angers B."/>
            <person name="Qian P.Y."/>
        </authorList>
    </citation>
    <scope>NUCLEOTIDE SEQUENCE</scope>
    <source>
        <strain evidence="2">P08H-3</strain>
    </source>
</reference>
<protein>
    <recommendedName>
        <fullName evidence="1">BTB domain-containing protein</fullName>
    </recommendedName>
</protein>
<organism evidence="2 3">
    <name type="scientific">Paralvinella palmiformis</name>
    <dbReference type="NCBI Taxonomy" id="53620"/>
    <lineage>
        <taxon>Eukaryota</taxon>
        <taxon>Metazoa</taxon>
        <taxon>Spiralia</taxon>
        <taxon>Lophotrochozoa</taxon>
        <taxon>Annelida</taxon>
        <taxon>Polychaeta</taxon>
        <taxon>Sedentaria</taxon>
        <taxon>Canalipalpata</taxon>
        <taxon>Terebellida</taxon>
        <taxon>Terebelliformia</taxon>
        <taxon>Alvinellidae</taxon>
        <taxon>Paralvinella</taxon>
    </lineage>
</organism>
<dbReference type="Pfam" id="PF00651">
    <property type="entry name" value="BTB"/>
    <property type="match status" value="1"/>
</dbReference>
<dbReference type="AlphaFoldDB" id="A0AAD9IW24"/>
<dbReference type="PROSITE" id="PS50097">
    <property type="entry name" value="BTB"/>
    <property type="match status" value="1"/>
</dbReference>
<accession>A0AAD9IW24</accession>
<dbReference type="InterPro" id="IPR000210">
    <property type="entry name" value="BTB/POZ_dom"/>
</dbReference>
<evidence type="ECO:0000259" key="1">
    <source>
        <dbReference type="PROSITE" id="PS50097"/>
    </source>
</evidence>
<dbReference type="Proteomes" id="UP001208570">
    <property type="component" value="Unassembled WGS sequence"/>
</dbReference>
<evidence type="ECO:0000313" key="3">
    <source>
        <dbReference type="Proteomes" id="UP001208570"/>
    </source>
</evidence>
<comment type="caution">
    <text evidence="2">The sequence shown here is derived from an EMBL/GenBank/DDBJ whole genome shotgun (WGS) entry which is preliminary data.</text>
</comment>
<gene>
    <name evidence="2" type="ORF">LSH36_1120g01020</name>
</gene>
<dbReference type="CDD" id="cd18186">
    <property type="entry name" value="BTB_POZ_ZBTB_KLHL-like"/>
    <property type="match status" value="1"/>
</dbReference>
<name>A0AAD9IW24_9ANNE</name>
<dbReference type="CDD" id="cd18499">
    <property type="entry name" value="BACK_RHOBTB"/>
    <property type="match status" value="1"/>
</dbReference>
<feature type="domain" description="BTB" evidence="1">
    <location>
        <begin position="111"/>
        <end position="176"/>
    </location>
</feature>
<dbReference type="Gene3D" id="3.30.710.10">
    <property type="entry name" value="Potassium Channel Kv1.1, Chain A"/>
    <property type="match status" value="1"/>
</dbReference>
<dbReference type="SUPFAM" id="SSF54695">
    <property type="entry name" value="POZ domain"/>
    <property type="match status" value="1"/>
</dbReference>
<proteinExistence type="predicted"/>
<dbReference type="EMBL" id="JAODUP010001120">
    <property type="protein sequence ID" value="KAK2141330.1"/>
    <property type="molecule type" value="Genomic_DNA"/>
</dbReference>
<sequence length="221" mass="25318">MRVKVASVHHNNEKIGRIPRLRKIFSKKQKSKRTPPVLPPAGLPNLPPDVSGSDLDVLIALSRTFELPLLDTICQNLKQGDEFLNPSIRTYYNDLFGQKMKSLFFNKATFADVIFKVQGKHFYGHKCVLATCSEVMKAIFSGSFLEGRKSLSQIHNAVQLERWALFFISSNYEAFKNRKEFSLLEGAKKEHVEMNQWPPVSYLCEVEKYELTKTGEKCKVM</sequence>
<dbReference type="PANTHER" id="PTHR24413">
    <property type="entry name" value="SPECKLE-TYPE POZ PROTEIN"/>
    <property type="match status" value="1"/>
</dbReference>